<evidence type="ECO:0000313" key="1">
    <source>
        <dbReference type="EMBL" id="PWJ55087.1"/>
    </source>
</evidence>
<organism evidence="1 2">
    <name type="scientific">Quadrisphaera granulorum</name>
    <dbReference type="NCBI Taxonomy" id="317664"/>
    <lineage>
        <taxon>Bacteria</taxon>
        <taxon>Bacillati</taxon>
        <taxon>Actinomycetota</taxon>
        <taxon>Actinomycetes</taxon>
        <taxon>Kineosporiales</taxon>
        <taxon>Kineosporiaceae</taxon>
        <taxon>Quadrisphaera</taxon>
    </lineage>
</organism>
<proteinExistence type="predicted"/>
<comment type="caution">
    <text evidence="1">The sequence shown here is derived from an EMBL/GenBank/DDBJ whole genome shotgun (WGS) entry which is preliminary data.</text>
</comment>
<keyword evidence="2" id="KW-1185">Reference proteome</keyword>
<dbReference type="Proteomes" id="UP000245469">
    <property type="component" value="Unassembled WGS sequence"/>
</dbReference>
<name>A0A316AXZ4_9ACTN</name>
<sequence>MNASVLAAAALLAAIAGFVRALHEAGLLG</sequence>
<dbReference type="EMBL" id="QGDQ01000004">
    <property type="protein sequence ID" value="PWJ55087.1"/>
    <property type="molecule type" value="Genomic_DNA"/>
</dbReference>
<evidence type="ECO:0000313" key="2">
    <source>
        <dbReference type="Proteomes" id="UP000245469"/>
    </source>
</evidence>
<protein>
    <submittedName>
        <fullName evidence="1">Uncharacterized protein</fullName>
    </submittedName>
</protein>
<dbReference type="AlphaFoldDB" id="A0A316AXZ4"/>
<accession>A0A316AXZ4</accession>
<gene>
    <name evidence="1" type="ORF">BXY45_1048</name>
</gene>
<reference evidence="1 2" key="1">
    <citation type="submission" date="2018-03" db="EMBL/GenBank/DDBJ databases">
        <title>Genomic Encyclopedia of Archaeal and Bacterial Type Strains, Phase II (KMG-II): from individual species to whole genera.</title>
        <authorList>
            <person name="Goeker M."/>
        </authorList>
    </citation>
    <scope>NUCLEOTIDE SEQUENCE [LARGE SCALE GENOMIC DNA]</scope>
    <source>
        <strain evidence="1 2">DSM 44889</strain>
    </source>
</reference>